<reference evidence="2" key="1">
    <citation type="journal article" date="2023" name="Science">
        <title>Genome structures resolve the early diversification of teleost fishes.</title>
        <authorList>
            <person name="Parey E."/>
            <person name="Louis A."/>
            <person name="Montfort J."/>
            <person name="Bouchez O."/>
            <person name="Roques C."/>
            <person name="Iampietro C."/>
            <person name="Lluch J."/>
            <person name="Castinel A."/>
            <person name="Donnadieu C."/>
            <person name="Desvignes T."/>
            <person name="Floi Bucao C."/>
            <person name="Jouanno E."/>
            <person name="Wen M."/>
            <person name="Mejri S."/>
            <person name="Dirks R."/>
            <person name="Jansen H."/>
            <person name="Henkel C."/>
            <person name="Chen W.J."/>
            <person name="Zahm M."/>
            <person name="Cabau C."/>
            <person name="Klopp C."/>
            <person name="Thompson A.W."/>
            <person name="Robinson-Rechavi M."/>
            <person name="Braasch I."/>
            <person name="Lecointre G."/>
            <person name="Bobe J."/>
            <person name="Postlethwait J.H."/>
            <person name="Berthelot C."/>
            <person name="Roest Crollius H."/>
            <person name="Guiguen Y."/>
        </authorList>
    </citation>
    <scope>NUCLEOTIDE SEQUENCE</scope>
    <source>
        <strain evidence="2">NC1722</strain>
    </source>
</reference>
<evidence type="ECO:0000313" key="3">
    <source>
        <dbReference type="Proteomes" id="UP001221898"/>
    </source>
</evidence>
<keyword evidence="3" id="KW-1185">Reference proteome</keyword>
<dbReference type="AlphaFoldDB" id="A0AAD7W2R1"/>
<organism evidence="2 3">
    <name type="scientific">Aldrovandia affinis</name>
    <dbReference type="NCBI Taxonomy" id="143900"/>
    <lineage>
        <taxon>Eukaryota</taxon>
        <taxon>Metazoa</taxon>
        <taxon>Chordata</taxon>
        <taxon>Craniata</taxon>
        <taxon>Vertebrata</taxon>
        <taxon>Euteleostomi</taxon>
        <taxon>Actinopterygii</taxon>
        <taxon>Neopterygii</taxon>
        <taxon>Teleostei</taxon>
        <taxon>Notacanthiformes</taxon>
        <taxon>Halosauridae</taxon>
        <taxon>Aldrovandia</taxon>
    </lineage>
</organism>
<feature type="compositionally biased region" description="Polar residues" evidence="1">
    <location>
        <begin position="67"/>
        <end position="78"/>
    </location>
</feature>
<protein>
    <submittedName>
        <fullName evidence="2">Uncharacterized protein</fullName>
    </submittedName>
</protein>
<sequence length="151" mass="16713">MLVSKITQQQGRDTLHHLGGNEAGLCHGKQKRQRYFNSWCQRHSKEPKGRAHSQLPVDLQRDLIEQRSFNTLPSFNTTAPPPPLPPTQDGDTDGPGRGPLGRDVPQLREQKRSPFSARPGQSNDPHGTQLECLQLASGATLRVNECCCDAI</sequence>
<evidence type="ECO:0000256" key="1">
    <source>
        <dbReference type="SAM" id="MobiDB-lite"/>
    </source>
</evidence>
<name>A0AAD7W2R1_9TELE</name>
<gene>
    <name evidence="2" type="ORF">AAFF_G00264710</name>
</gene>
<proteinExistence type="predicted"/>
<accession>A0AAD7W2R1</accession>
<comment type="caution">
    <text evidence="2">The sequence shown here is derived from an EMBL/GenBank/DDBJ whole genome shotgun (WGS) entry which is preliminary data.</text>
</comment>
<feature type="region of interest" description="Disordered" evidence="1">
    <location>
        <begin position="42"/>
        <end position="128"/>
    </location>
</feature>
<evidence type="ECO:0000313" key="2">
    <source>
        <dbReference type="EMBL" id="KAJ8377243.1"/>
    </source>
</evidence>
<dbReference type="EMBL" id="JAINUG010000360">
    <property type="protein sequence ID" value="KAJ8377243.1"/>
    <property type="molecule type" value="Genomic_DNA"/>
</dbReference>
<dbReference type="Proteomes" id="UP001221898">
    <property type="component" value="Unassembled WGS sequence"/>
</dbReference>